<sequence>MNHQLIDGLTFKFCTLRRAEVFYEYMKPFKTLMRLWVRSRSIAAIWLEKVVTPFIDLAIKGFAAALAVLKPEHLKVDKTRTQVAHSKATDQIIESVHWKCFGENVGQLVIGLDKVQLNRTLFYAILDEMISDRYMFRSGVLNRVAGYGYG</sequence>
<evidence type="ECO:0000313" key="1">
    <source>
        <dbReference type="EMBL" id="GEW71687.1"/>
    </source>
</evidence>
<protein>
    <submittedName>
        <fullName evidence="1">Uncharacterized protein</fullName>
    </submittedName>
</protein>
<proteinExistence type="predicted"/>
<organism evidence="1">
    <name type="scientific">Tanacetum cinerariifolium</name>
    <name type="common">Dalmatian daisy</name>
    <name type="synonym">Chrysanthemum cinerariifolium</name>
    <dbReference type="NCBI Taxonomy" id="118510"/>
    <lineage>
        <taxon>Eukaryota</taxon>
        <taxon>Viridiplantae</taxon>
        <taxon>Streptophyta</taxon>
        <taxon>Embryophyta</taxon>
        <taxon>Tracheophyta</taxon>
        <taxon>Spermatophyta</taxon>
        <taxon>Magnoliopsida</taxon>
        <taxon>eudicotyledons</taxon>
        <taxon>Gunneridae</taxon>
        <taxon>Pentapetalae</taxon>
        <taxon>asterids</taxon>
        <taxon>campanulids</taxon>
        <taxon>Asterales</taxon>
        <taxon>Asteraceae</taxon>
        <taxon>Asteroideae</taxon>
        <taxon>Anthemideae</taxon>
        <taxon>Anthemidinae</taxon>
        <taxon>Tanacetum</taxon>
    </lineage>
</organism>
<comment type="caution">
    <text evidence="1">The sequence shown here is derived from an EMBL/GenBank/DDBJ whole genome shotgun (WGS) entry which is preliminary data.</text>
</comment>
<accession>A0A699GWH6</accession>
<dbReference type="AlphaFoldDB" id="A0A699GWH6"/>
<reference evidence="1" key="1">
    <citation type="journal article" date="2019" name="Sci. Rep.">
        <title>Draft genome of Tanacetum cinerariifolium, the natural source of mosquito coil.</title>
        <authorList>
            <person name="Yamashiro T."/>
            <person name="Shiraishi A."/>
            <person name="Satake H."/>
            <person name="Nakayama K."/>
        </authorList>
    </citation>
    <scope>NUCLEOTIDE SEQUENCE</scope>
</reference>
<gene>
    <name evidence="1" type="ORF">Tci_243663</name>
</gene>
<dbReference type="EMBL" id="BKCJ010070638">
    <property type="protein sequence ID" value="GEW71687.1"/>
    <property type="molecule type" value="Genomic_DNA"/>
</dbReference>
<name>A0A699GWH6_TANCI</name>